<evidence type="ECO:0000256" key="3">
    <source>
        <dbReference type="ARBA" id="ARBA00022962"/>
    </source>
</evidence>
<comment type="pathway">
    <text evidence="1 4">Cofactor biosynthesis; adenosylcobalamin biosynthesis.</text>
</comment>
<dbReference type="InterPro" id="IPR029062">
    <property type="entry name" value="Class_I_gatase-like"/>
</dbReference>
<feature type="domain" description="CobQ/CobB/MinD/ParA nucleotide binding" evidence="5">
    <location>
        <begin position="5"/>
        <end position="231"/>
    </location>
</feature>
<dbReference type="Pfam" id="PF01656">
    <property type="entry name" value="CbiA"/>
    <property type="match status" value="1"/>
</dbReference>
<proteinExistence type="inferred from homology"/>
<dbReference type="SUPFAM" id="SSF52540">
    <property type="entry name" value="P-loop containing nucleoside triphosphate hydrolases"/>
    <property type="match status" value="1"/>
</dbReference>
<organism evidence="7 8">
    <name type="scientific">Alicyclobacillus tolerans</name>
    <dbReference type="NCBI Taxonomy" id="90970"/>
    <lineage>
        <taxon>Bacteria</taxon>
        <taxon>Bacillati</taxon>
        <taxon>Bacillota</taxon>
        <taxon>Bacilli</taxon>
        <taxon>Bacillales</taxon>
        <taxon>Alicyclobacillaceae</taxon>
        <taxon>Alicyclobacillus</taxon>
    </lineage>
</organism>
<comment type="function">
    <text evidence="4">Catalyzes amidations at positions B, D, E, and G on adenosylcobyrinic A,C-diamide. NH(2) groups are provided by glutamine, and one molecule of ATP is hydrogenolyzed for each amidation.</text>
</comment>
<comment type="similarity">
    <text evidence="4">Belongs to the CobB/CobQ family. CobQ subfamily.</text>
</comment>
<dbReference type="InterPro" id="IPR047045">
    <property type="entry name" value="CobQ_N"/>
</dbReference>
<protein>
    <recommendedName>
        <fullName evidence="4">Cobyric acid synthase</fullName>
    </recommendedName>
</protein>
<dbReference type="InterPro" id="IPR002586">
    <property type="entry name" value="CobQ/CobB/MinD/ParA_Nub-bd_dom"/>
</dbReference>
<keyword evidence="8" id="KW-1185">Reference proteome</keyword>
<dbReference type="HAMAP" id="MF_00028">
    <property type="entry name" value="CobQ"/>
    <property type="match status" value="1"/>
</dbReference>
<gene>
    <name evidence="4" type="primary">cobQ</name>
    <name evidence="7" type="ORF">SAMN05443507_12158</name>
</gene>
<feature type="active site" evidence="4">
    <location>
        <position position="444"/>
    </location>
</feature>
<accession>A0A1M6V0F7</accession>
<dbReference type="UniPathway" id="UPA00148"/>
<feature type="domain" description="CobB/CobQ-like glutamine amidotransferase" evidence="6">
    <location>
        <begin position="261"/>
        <end position="451"/>
    </location>
</feature>
<evidence type="ECO:0000259" key="6">
    <source>
        <dbReference type="Pfam" id="PF07685"/>
    </source>
</evidence>
<dbReference type="PROSITE" id="PS51274">
    <property type="entry name" value="GATASE_COBBQ"/>
    <property type="match status" value="1"/>
</dbReference>
<sequence length="518" mass="57862">MAKHLMVMGTSSNVGKSVLCTALCRILTQEGLRVAPFKAQNMSLNSAVTPTGREIGRAQAVQAEACGIPANEHMNPVLLKPTRGQKSQIVLQGRVYQTQSAREYFLERTREIWDAVVESYQYLAMRHELLVIEGAGSPVEMNLKPRDIANMRMAELADAAVLLVADIDRGGVFASLVGTLQLLNASERARVKGILINKFRGDRSLFEDGVRMLEEYTGVPVLGVIPHIPDLGIDEEDSVALDESRYRLQQSTHLSQDSIHIAVIQVPHISNFTDFDPLFLDPTVHVYFCRKPEEVGSPHAIILPGSKNTIDDLQWLRETGFANVIRQKREEGVFFFGICGGYQMLGEEVRDPGGQESQVPVCSGFGFLPIITTLQDVKTTVLVHGELQNIFSTISVRGYEIHMGESIGTSKYVPFAVIQEISDGHNRKDGAMNEDGTVIGTYLHGIFHNDSFRQKWLSMLRQHFGLTPSEASNWSIDQVRSQAFDRLAAVVRENMDMEKLYEIIQWEEEQPNESFLSQ</sequence>
<dbReference type="PANTHER" id="PTHR21343">
    <property type="entry name" value="DETHIOBIOTIN SYNTHETASE"/>
    <property type="match status" value="1"/>
</dbReference>
<dbReference type="EMBL" id="FRAF01000021">
    <property type="protein sequence ID" value="SHK74796.1"/>
    <property type="molecule type" value="Genomic_DNA"/>
</dbReference>
<dbReference type="GO" id="GO:0015420">
    <property type="term" value="F:ABC-type vitamin B12 transporter activity"/>
    <property type="evidence" value="ECO:0007669"/>
    <property type="project" value="UniProtKB-UniRule"/>
</dbReference>
<evidence type="ECO:0000259" key="5">
    <source>
        <dbReference type="Pfam" id="PF01656"/>
    </source>
</evidence>
<dbReference type="Gene3D" id="3.40.50.300">
    <property type="entry name" value="P-loop containing nucleotide triphosphate hydrolases"/>
    <property type="match status" value="1"/>
</dbReference>
<dbReference type="Proteomes" id="UP000184016">
    <property type="component" value="Unassembled WGS sequence"/>
</dbReference>
<evidence type="ECO:0000313" key="7">
    <source>
        <dbReference type="EMBL" id="SHK74796.1"/>
    </source>
</evidence>
<dbReference type="GO" id="GO:0003824">
    <property type="term" value="F:catalytic activity"/>
    <property type="evidence" value="ECO:0007669"/>
    <property type="project" value="InterPro"/>
</dbReference>
<evidence type="ECO:0000256" key="1">
    <source>
        <dbReference type="ARBA" id="ARBA00004953"/>
    </source>
</evidence>
<dbReference type="CDD" id="cd05389">
    <property type="entry name" value="CobQ_N"/>
    <property type="match status" value="1"/>
</dbReference>
<keyword evidence="2 4" id="KW-0169">Cobalamin biosynthesis</keyword>
<keyword evidence="3 4" id="KW-0315">Glutamine amidotransferase</keyword>
<reference evidence="8" key="1">
    <citation type="submission" date="2016-11" db="EMBL/GenBank/DDBJ databases">
        <authorList>
            <person name="Varghese N."/>
            <person name="Submissions S."/>
        </authorList>
    </citation>
    <scope>NUCLEOTIDE SEQUENCE [LARGE SCALE GENOMIC DNA]</scope>
    <source>
        <strain evidence="8">USBA-503</strain>
    </source>
</reference>
<evidence type="ECO:0000256" key="2">
    <source>
        <dbReference type="ARBA" id="ARBA00022573"/>
    </source>
</evidence>
<dbReference type="InterPro" id="IPR011698">
    <property type="entry name" value="GATase_3"/>
</dbReference>
<evidence type="ECO:0000256" key="4">
    <source>
        <dbReference type="HAMAP-Rule" id="MF_00028"/>
    </source>
</evidence>
<dbReference type="PANTHER" id="PTHR21343:SF1">
    <property type="entry name" value="COBYRIC ACID SYNTHASE"/>
    <property type="match status" value="1"/>
</dbReference>
<dbReference type="InterPro" id="IPR027417">
    <property type="entry name" value="P-loop_NTPase"/>
</dbReference>
<dbReference type="SUPFAM" id="SSF52317">
    <property type="entry name" value="Class I glutamine amidotransferase-like"/>
    <property type="match status" value="1"/>
</dbReference>
<dbReference type="STRING" id="1830138.SAMN05443507_12158"/>
<dbReference type="OrthoDB" id="9808302at2"/>
<dbReference type="AlphaFoldDB" id="A0A1M6V0F7"/>
<dbReference type="Pfam" id="PF07685">
    <property type="entry name" value="GATase_3"/>
    <property type="match status" value="1"/>
</dbReference>
<feature type="active site" description="Nucleophile" evidence="4">
    <location>
        <position position="339"/>
    </location>
</feature>
<name>A0A1M6V0F7_9BACL</name>
<dbReference type="Gene3D" id="3.40.50.880">
    <property type="match status" value="1"/>
</dbReference>
<dbReference type="NCBIfam" id="TIGR00313">
    <property type="entry name" value="cobQ"/>
    <property type="match status" value="1"/>
</dbReference>
<dbReference type="InterPro" id="IPR004459">
    <property type="entry name" value="CobQ_synth"/>
</dbReference>
<dbReference type="NCBIfam" id="NF001989">
    <property type="entry name" value="PRK00784.1"/>
    <property type="match status" value="1"/>
</dbReference>
<evidence type="ECO:0000313" key="8">
    <source>
        <dbReference type="Proteomes" id="UP000184016"/>
    </source>
</evidence>
<dbReference type="InterPro" id="IPR033949">
    <property type="entry name" value="CobQ_GATase1"/>
</dbReference>
<dbReference type="CDD" id="cd01750">
    <property type="entry name" value="GATase1_CobQ"/>
    <property type="match status" value="1"/>
</dbReference>
<dbReference type="GO" id="GO:0009236">
    <property type="term" value="P:cobalamin biosynthetic process"/>
    <property type="evidence" value="ECO:0007669"/>
    <property type="project" value="UniProtKB-UniRule"/>
</dbReference>